<gene>
    <name evidence="2" type="ORF">FHG85_05565</name>
</gene>
<dbReference type="Proteomes" id="UP000500961">
    <property type="component" value="Chromosome"/>
</dbReference>
<keyword evidence="1" id="KW-0812">Transmembrane</keyword>
<feature type="transmembrane region" description="Helical" evidence="1">
    <location>
        <begin position="129"/>
        <end position="152"/>
    </location>
</feature>
<feature type="transmembrane region" description="Helical" evidence="1">
    <location>
        <begin position="96"/>
        <end position="117"/>
    </location>
</feature>
<organism evidence="2 3">
    <name type="scientific">Tenuifilum thalassicum</name>
    <dbReference type="NCBI Taxonomy" id="2590900"/>
    <lineage>
        <taxon>Bacteria</taxon>
        <taxon>Pseudomonadati</taxon>
        <taxon>Bacteroidota</taxon>
        <taxon>Bacteroidia</taxon>
        <taxon>Bacteroidales</taxon>
        <taxon>Tenuifilaceae</taxon>
        <taxon>Tenuifilum</taxon>
    </lineage>
</organism>
<reference evidence="2 3" key="1">
    <citation type="submission" date="2019-07" db="EMBL/GenBank/DDBJ databases">
        <title>Thalassofilum flectens gen. nov., sp. nov., a novel moderate thermophilic anaerobe from a shallow sea hot spring in Kunashir Island (Russia), representing a new family in the order Bacteroidales, and proposal of Thalassofilacea fam. nov.</title>
        <authorList>
            <person name="Kochetkova T.V."/>
            <person name="Podosokorskaya O.A."/>
            <person name="Novikov A."/>
            <person name="Elcheninov A.G."/>
            <person name="Toshchakov S.V."/>
            <person name="Kublanov I.V."/>
        </authorList>
    </citation>
    <scope>NUCLEOTIDE SEQUENCE [LARGE SCALE GENOMIC DNA]</scope>
    <source>
        <strain evidence="2 3">38-H</strain>
    </source>
</reference>
<keyword evidence="1" id="KW-0472">Membrane</keyword>
<evidence type="ECO:0000313" key="2">
    <source>
        <dbReference type="EMBL" id="QKG79750.1"/>
    </source>
</evidence>
<keyword evidence="1" id="KW-1133">Transmembrane helix</keyword>
<evidence type="ECO:0000256" key="1">
    <source>
        <dbReference type="SAM" id="Phobius"/>
    </source>
</evidence>
<dbReference type="AlphaFoldDB" id="A0A7D3XKE3"/>
<name>A0A7D3XKE3_9BACT</name>
<evidence type="ECO:0000313" key="3">
    <source>
        <dbReference type="Proteomes" id="UP000500961"/>
    </source>
</evidence>
<dbReference type="InterPro" id="IPR025635">
    <property type="entry name" value="DUF4293"/>
</dbReference>
<sequence>MVNLQKKQKPMIQRIQTLFMFLTLVLLSILIYNPIATYFIEPNMDKIVLNVFGVQNSSDLSVELLQNYWFLFAFIILVMLITFVTIFLYKRRVLQIRLCIVTIVMLVGLQGVMYYMVTAIGQNLHSKPHYNLVFIFPLIAAVLNFLAIRGIAKDEALIRSLDRLR</sequence>
<dbReference type="EMBL" id="CP041345">
    <property type="protein sequence ID" value="QKG79750.1"/>
    <property type="molecule type" value="Genomic_DNA"/>
</dbReference>
<protein>
    <submittedName>
        <fullName evidence="2">DUF4293 family protein</fullName>
    </submittedName>
</protein>
<feature type="transmembrane region" description="Helical" evidence="1">
    <location>
        <begin position="68"/>
        <end position="89"/>
    </location>
</feature>
<dbReference type="Pfam" id="PF14126">
    <property type="entry name" value="DUF4293"/>
    <property type="match status" value="1"/>
</dbReference>
<dbReference type="KEGG" id="ttz:FHG85_05565"/>
<proteinExistence type="predicted"/>
<feature type="transmembrane region" description="Helical" evidence="1">
    <location>
        <begin position="21"/>
        <end position="40"/>
    </location>
</feature>
<accession>A0A7D3XKE3</accession>
<keyword evidence="3" id="KW-1185">Reference proteome</keyword>